<feature type="domain" description="CBS" evidence="4">
    <location>
        <begin position="150"/>
        <end position="208"/>
    </location>
</feature>
<dbReference type="AlphaFoldDB" id="A0AA43MA31"/>
<keyword evidence="6" id="KW-1185">Reference proteome</keyword>
<evidence type="ECO:0000313" key="5">
    <source>
        <dbReference type="EMBL" id="MDH6503928.1"/>
    </source>
</evidence>
<comment type="caution">
    <text evidence="5">The sequence shown here is derived from an EMBL/GenBank/DDBJ whole genome shotgun (WGS) entry which is preliminary data.</text>
</comment>
<dbReference type="PANTHER" id="PTHR43080">
    <property type="entry name" value="CBS DOMAIN-CONTAINING PROTEIN CBSX3, MITOCHONDRIAL"/>
    <property type="match status" value="1"/>
</dbReference>
<dbReference type="Pfam" id="PF00571">
    <property type="entry name" value="CBS"/>
    <property type="match status" value="1"/>
</dbReference>
<gene>
    <name evidence="5" type="ORF">M2127_001232</name>
</gene>
<dbReference type="SUPFAM" id="SSF51206">
    <property type="entry name" value="cAMP-binding domain-like"/>
    <property type="match status" value="1"/>
</dbReference>
<proteinExistence type="predicted"/>
<feature type="domain" description="Cyclic nucleotide-binding" evidence="3">
    <location>
        <begin position="11"/>
        <end position="125"/>
    </location>
</feature>
<dbReference type="InterPro" id="IPR005105">
    <property type="entry name" value="GlnD_Uridyltrans_N"/>
</dbReference>
<dbReference type="InterPro" id="IPR046342">
    <property type="entry name" value="CBS_dom_sf"/>
</dbReference>
<feature type="domain" description="CBS" evidence="4">
    <location>
        <begin position="216"/>
        <end position="272"/>
    </location>
</feature>
<dbReference type="CDD" id="cd00038">
    <property type="entry name" value="CAP_ED"/>
    <property type="match status" value="1"/>
</dbReference>
<dbReference type="RefSeq" id="WP_280756729.1">
    <property type="nucleotide sequence ID" value="NZ_JARXVW010000002.1"/>
</dbReference>
<evidence type="ECO:0000256" key="1">
    <source>
        <dbReference type="ARBA" id="ARBA00023122"/>
    </source>
</evidence>
<dbReference type="Proteomes" id="UP001161160">
    <property type="component" value="Unassembled WGS sequence"/>
</dbReference>
<organism evidence="5 6">
    <name type="scientific">Polynucleobacter sphagniphilus</name>
    <dbReference type="NCBI Taxonomy" id="1743169"/>
    <lineage>
        <taxon>Bacteria</taxon>
        <taxon>Pseudomonadati</taxon>
        <taxon>Pseudomonadota</taxon>
        <taxon>Betaproteobacteria</taxon>
        <taxon>Burkholderiales</taxon>
        <taxon>Burkholderiaceae</taxon>
        <taxon>Polynucleobacter</taxon>
    </lineage>
</organism>
<dbReference type="SUPFAM" id="SSF54631">
    <property type="entry name" value="CBS-domain pair"/>
    <property type="match status" value="1"/>
</dbReference>
<evidence type="ECO:0000256" key="2">
    <source>
        <dbReference type="PROSITE-ProRule" id="PRU00703"/>
    </source>
</evidence>
<dbReference type="CDD" id="cd05401">
    <property type="entry name" value="NT_GlnE_GlnD_like"/>
    <property type="match status" value="1"/>
</dbReference>
<dbReference type="Gene3D" id="2.60.120.10">
    <property type="entry name" value="Jelly Rolls"/>
    <property type="match status" value="1"/>
</dbReference>
<reference evidence="5" key="1">
    <citation type="submission" date="2023-04" db="EMBL/GenBank/DDBJ databases">
        <title>Genome Encyclopedia of Bacteria and Archaea VI: Functional Genomics of Type Strains.</title>
        <authorList>
            <person name="Whitman W."/>
        </authorList>
    </citation>
    <scope>NUCLEOTIDE SEQUENCE</scope>
    <source>
        <strain evidence="5">Enz.4-51</strain>
    </source>
</reference>
<name>A0AA43MA31_9BURK</name>
<protein>
    <submittedName>
        <fullName evidence="5">CBS domain-containing protein</fullName>
    </submittedName>
</protein>
<keyword evidence="1 2" id="KW-0129">CBS domain</keyword>
<dbReference type="Pfam" id="PF10335">
    <property type="entry name" value="DUF294_C"/>
    <property type="match status" value="1"/>
</dbReference>
<dbReference type="InterPro" id="IPR018821">
    <property type="entry name" value="DUF294_put_nucleoTrafse_sb-bd"/>
</dbReference>
<dbReference type="InterPro" id="IPR051257">
    <property type="entry name" value="Diverse_CBS-Domain"/>
</dbReference>
<dbReference type="InterPro" id="IPR014710">
    <property type="entry name" value="RmlC-like_jellyroll"/>
</dbReference>
<dbReference type="PROSITE" id="PS51371">
    <property type="entry name" value="CBS"/>
    <property type="match status" value="2"/>
</dbReference>
<dbReference type="PANTHER" id="PTHR43080:SF2">
    <property type="entry name" value="CBS DOMAIN-CONTAINING PROTEIN"/>
    <property type="match status" value="1"/>
</dbReference>
<dbReference type="SMART" id="SM00116">
    <property type="entry name" value="CBS"/>
    <property type="match status" value="2"/>
</dbReference>
<dbReference type="EMBL" id="JARXYA010000005">
    <property type="protein sequence ID" value="MDH6503928.1"/>
    <property type="molecule type" value="Genomic_DNA"/>
</dbReference>
<dbReference type="InterPro" id="IPR018490">
    <property type="entry name" value="cNMP-bd_dom_sf"/>
</dbReference>
<dbReference type="Pfam" id="PF00027">
    <property type="entry name" value="cNMP_binding"/>
    <property type="match status" value="1"/>
</dbReference>
<dbReference type="Gene3D" id="3.10.580.10">
    <property type="entry name" value="CBS-domain"/>
    <property type="match status" value="1"/>
</dbReference>
<evidence type="ECO:0000259" key="3">
    <source>
        <dbReference type="PROSITE" id="PS50042"/>
    </source>
</evidence>
<dbReference type="Pfam" id="PF03445">
    <property type="entry name" value="DUF294"/>
    <property type="match status" value="1"/>
</dbReference>
<accession>A0AA43MA31</accession>
<dbReference type="GO" id="GO:0008773">
    <property type="term" value="F:[protein-PII] uridylyltransferase activity"/>
    <property type="evidence" value="ECO:0007669"/>
    <property type="project" value="InterPro"/>
</dbReference>
<dbReference type="InterPro" id="IPR000644">
    <property type="entry name" value="CBS_dom"/>
</dbReference>
<dbReference type="InterPro" id="IPR000595">
    <property type="entry name" value="cNMP-bd_dom"/>
</dbReference>
<sequence>MPNAFPFSASPFDCLNKQEQRLVADSVDIAYFKQGEIILDIGSTPTHLFVIIKGFVRQYENDEELAVYGPDDAFDGRGLMAGKVSSQFIAAEEVIAYQLAKATVRELISDNATFGALIFADLSNKLNALAKRRSQYEMNSLSLAQVSQAFLRPVNIVDAKTSIYEAVEIFQKHRTTSVLVREGAREGAGLGIFTTTTLQKALLANLPIQSTPIGPLSIYELITVQANDHLYEALATMIRHSVHRVVVMDGSEVMGILEQVDLLSFIANSSSLVAQKIFQATTLDDLRLPAEQITNLISLLHRNGTKVGMIARLVQELNAKLFERAWTLIASPELFEHSCLFVMGSEGRGEQILKTDQDNGLILSNDYPITQEVINACEQFSLALTSFGYPECPGRIMVNNADWRMSESEFSSTSKNWLLNPTPESLMNLAIFLDAHAVCGDIQLLKIVKEGLFDLINDNQILLARFTSAIESISSEVGWWNRLLTLSGEHSENRINLKKAGIFAIVHGVRSLALENHIWANSTEGRVHELVKKNKIPKDLANDVIESLHVLMGLKLDSGLAELETGKPVSGEVNMSALSSLERDLLKDSLNVVKSFKLFLHQHFRLDFA</sequence>
<evidence type="ECO:0000313" key="6">
    <source>
        <dbReference type="Proteomes" id="UP001161160"/>
    </source>
</evidence>
<dbReference type="SMART" id="SM00100">
    <property type="entry name" value="cNMP"/>
    <property type="match status" value="1"/>
</dbReference>
<evidence type="ECO:0000259" key="4">
    <source>
        <dbReference type="PROSITE" id="PS51371"/>
    </source>
</evidence>
<dbReference type="PROSITE" id="PS50042">
    <property type="entry name" value="CNMP_BINDING_3"/>
    <property type="match status" value="1"/>
</dbReference>